<reference evidence="2" key="1">
    <citation type="submission" date="2020-05" db="EMBL/GenBank/DDBJ databases">
        <title>Evolutionary and genomic comparisons of hybrid uninucleate and nonhybrid Rhizoctonia fungi.</title>
        <authorList>
            <person name="Li C."/>
            <person name="Chen X."/>
        </authorList>
    </citation>
    <scope>NUCLEOTIDE SEQUENCE</scope>
    <source>
        <strain evidence="2">AG-1 IA</strain>
    </source>
</reference>
<dbReference type="KEGG" id="rsx:RhiXN_06915"/>
<dbReference type="InterPro" id="IPR036397">
    <property type="entry name" value="RNaseH_sf"/>
</dbReference>
<proteinExistence type="predicted"/>
<dbReference type="Pfam" id="PF13358">
    <property type="entry name" value="DDE_3"/>
    <property type="match status" value="1"/>
</dbReference>
<accession>A0A8H8P6W7</accession>
<evidence type="ECO:0000313" key="2">
    <source>
        <dbReference type="EMBL" id="QRW24966.1"/>
    </source>
</evidence>
<dbReference type="Proteomes" id="UP000650533">
    <property type="component" value="Chromosome 13"/>
</dbReference>
<dbReference type="GO" id="GO:0003676">
    <property type="term" value="F:nucleic acid binding"/>
    <property type="evidence" value="ECO:0007669"/>
    <property type="project" value="InterPro"/>
</dbReference>
<dbReference type="AlphaFoldDB" id="A0A8H8P6W7"/>
<dbReference type="InterPro" id="IPR052338">
    <property type="entry name" value="Transposase_5"/>
</dbReference>
<sequence>MPTWSSLIECHLPPLFTLEYLPKIIALKKLKYSDRAIVQLLQPQTKVSHATVGCIWAKYGLTDRPLDRHDPIPGRPQKLTPSDVRFAALALAWSRVPTAANIRRQYFPAVGSSTLRRYLRELGLRPYKRRRVPLLTYWHRKAHCAWAHSQLFWPQSRWDNIVFLDKVRIKLFGADSGQYYWRRPSESPYNPRYTKKTISHGGGGIFIWGCITREGVGQLYLIQRKLNAPGYIEILGDAFFGTLADYKITPFDITFQHDQDPKHTARLTQRWLASWGVSVLPWPSKSPDLNIIKNVWWHLKERVRTHRPPALNKEELWKIVRDEWKQISLKYIGNLYDSLPRRVQAVYLAKGGNTKY</sequence>
<dbReference type="PANTHER" id="PTHR23022">
    <property type="entry name" value="TRANSPOSABLE ELEMENT-RELATED"/>
    <property type="match status" value="1"/>
</dbReference>
<evidence type="ECO:0000313" key="3">
    <source>
        <dbReference type="Proteomes" id="UP000650533"/>
    </source>
</evidence>
<dbReference type="GeneID" id="67029194"/>
<dbReference type="InterPro" id="IPR038717">
    <property type="entry name" value="Tc1-like_DDE_dom"/>
</dbReference>
<dbReference type="PANTHER" id="PTHR23022:SF135">
    <property type="entry name" value="SI:DKEY-77F5.3"/>
    <property type="match status" value="1"/>
</dbReference>
<protein>
    <submittedName>
        <fullName evidence="2">Transposable element Tcb2 transposase</fullName>
    </submittedName>
</protein>
<dbReference type="EMBL" id="CP059670">
    <property type="protein sequence ID" value="QRW24966.1"/>
    <property type="molecule type" value="Genomic_DNA"/>
</dbReference>
<organism evidence="2 3">
    <name type="scientific">Rhizoctonia solani</name>
    <dbReference type="NCBI Taxonomy" id="456999"/>
    <lineage>
        <taxon>Eukaryota</taxon>
        <taxon>Fungi</taxon>
        <taxon>Dikarya</taxon>
        <taxon>Basidiomycota</taxon>
        <taxon>Agaricomycotina</taxon>
        <taxon>Agaricomycetes</taxon>
        <taxon>Cantharellales</taxon>
        <taxon>Ceratobasidiaceae</taxon>
        <taxon>Rhizoctonia</taxon>
    </lineage>
</organism>
<name>A0A8H8P6W7_9AGAM</name>
<dbReference type="Gene3D" id="3.30.420.10">
    <property type="entry name" value="Ribonuclease H-like superfamily/Ribonuclease H"/>
    <property type="match status" value="1"/>
</dbReference>
<feature type="domain" description="Tc1-like transposase DDE" evidence="1">
    <location>
        <begin position="161"/>
        <end position="308"/>
    </location>
</feature>
<evidence type="ECO:0000259" key="1">
    <source>
        <dbReference type="Pfam" id="PF13358"/>
    </source>
</evidence>
<gene>
    <name evidence="2" type="ORF">RhiXN_06915</name>
</gene>
<dbReference type="RefSeq" id="XP_043185203.1">
    <property type="nucleotide sequence ID" value="XM_043326731.1"/>
</dbReference>